<keyword evidence="2" id="KW-0479">Metal-binding</keyword>
<keyword evidence="5" id="KW-1185">Reference proteome</keyword>
<dbReference type="GO" id="GO:0005506">
    <property type="term" value="F:iron ion binding"/>
    <property type="evidence" value="ECO:0007669"/>
    <property type="project" value="TreeGrafter"/>
</dbReference>
<dbReference type="OrthoDB" id="9770424at2"/>
<evidence type="ECO:0000256" key="3">
    <source>
        <dbReference type="ARBA" id="ARBA00023004"/>
    </source>
</evidence>
<reference evidence="4" key="1">
    <citation type="submission" date="2019-09" db="EMBL/GenBank/DDBJ databases">
        <authorList>
            <person name="Cremers G."/>
        </authorList>
    </citation>
    <scope>NUCLEOTIDE SEQUENCE [LARGE SCALE GENOMIC DNA]</scope>
    <source>
        <strain evidence="4">3B</strain>
    </source>
</reference>
<dbReference type="GO" id="GO:0070025">
    <property type="term" value="F:carbon monoxide binding"/>
    <property type="evidence" value="ECO:0007669"/>
    <property type="project" value="TreeGrafter"/>
</dbReference>
<feature type="non-terminal residue" evidence="4">
    <location>
        <position position="1"/>
    </location>
</feature>
<dbReference type="PANTHER" id="PTHR30149:SF0">
    <property type="entry name" value="HYDROGENASE MATURATION FACTOR HYPD"/>
    <property type="match status" value="1"/>
</dbReference>
<dbReference type="Proteomes" id="UP000381693">
    <property type="component" value="Unassembled WGS sequence"/>
</dbReference>
<dbReference type="Gene3D" id="3.40.50.11750">
    <property type="entry name" value="HypD, alpha/beta domain 1"/>
    <property type="match status" value="1"/>
</dbReference>
<dbReference type="RefSeq" id="WP_142525068.1">
    <property type="nucleotide sequence ID" value="NZ_CABFUZ020000111.1"/>
</dbReference>
<protein>
    <submittedName>
        <fullName evidence="4">Partial Hydrogenase expression/formation protein HypD</fullName>
    </submittedName>
</protein>
<gene>
    <name evidence="4" type="primary">hypD</name>
    <name evidence="4" type="ORF">MAMC_01023</name>
</gene>
<dbReference type="Pfam" id="PF01924">
    <property type="entry name" value="HypD"/>
    <property type="match status" value="1"/>
</dbReference>
<evidence type="ECO:0000313" key="4">
    <source>
        <dbReference type="EMBL" id="VVM06297.1"/>
    </source>
</evidence>
<dbReference type="NCBIfam" id="TIGR00075">
    <property type="entry name" value="hypD"/>
    <property type="match status" value="1"/>
</dbReference>
<accession>A0A5E6MJP7</accession>
<organism evidence="4 5">
    <name type="scientific">Methylacidimicrobium cyclopophantes</name>
    <dbReference type="NCBI Taxonomy" id="1041766"/>
    <lineage>
        <taxon>Bacteria</taxon>
        <taxon>Pseudomonadati</taxon>
        <taxon>Verrucomicrobiota</taxon>
        <taxon>Methylacidimicrobium</taxon>
    </lineage>
</organism>
<dbReference type="InterPro" id="IPR002780">
    <property type="entry name" value="Hyd_form_HypD"/>
</dbReference>
<name>A0A5E6MJP7_9BACT</name>
<keyword evidence="3" id="KW-0408">Iron</keyword>
<dbReference type="Gene3D" id="6.10.20.100">
    <property type="match status" value="1"/>
</dbReference>
<evidence type="ECO:0000256" key="1">
    <source>
        <dbReference type="ARBA" id="ARBA00007888"/>
    </source>
</evidence>
<dbReference type="AlphaFoldDB" id="A0A5E6MJP7"/>
<dbReference type="GO" id="GO:0051604">
    <property type="term" value="P:protein maturation"/>
    <property type="evidence" value="ECO:0007669"/>
    <property type="project" value="TreeGrafter"/>
</dbReference>
<evidence type="ECO:0000256" key="2">
    <source>
        <dbReference type="ARBA" id="ARBA00022723"/>
    </source>
</evidence>
<sequence>LAVAHAARAGLSNFSLLSAHVLVPPAMEALLADPDCRIDGFLAAGHVCTVMGYEEYEPLAARHRTPIVVTGFEPLDLLQGILQLVTLLEEGRAIVENAYGRVVGREGNLLARALLSEMFEKVDREWRGIGTIPGSGLDLRPEWKAFDARRKFALDSERSFEGSGCQAGKILKGVLKPPQCPLFGRECTPTTPKGAPMVSSEGACAAYFHFVGVGSGEGGAELSVSPP</sequence>
<dbReference type="InterPro" id="IPR042244">
    <property type="entry name" value="HypD_2_sf"/>
</dbReference>
<evidence type="ECO:0000313" key="5">
    <source>
        <dbReference type="Proteomes" id="UP000381693"/>
    </source>
</evidence>
<proteinExistence type="inferred from homology"/>
<comment type="caution">
    <text evidence="4">The sequence shown here is derived from an EMBL/GenBank/DDBJ whole genome shotgun (WGS) entry which is preliminary data.</text>
</comment>
<dbReference type="EMBL" id="CABFUZ020000111">
    <property type="protein sequence ID" value="VVM06297.1"/>
    <property type="molecule type" value="Genomic_DNA"/>
</dbReference>
<comment type="similarity">
    <text evidence="1">Belongs to the HypD family.</text>
</comment>
<dbReference type="InterPro" id="IPR042243">
    <property type="entry name" value="HypD_1"/>
</dbReference>
<dbReference type="GO" id="GO:0051539">
    <property type="term" value="F:4 iron, 4 sulfur cluster binding"/>
    <property type="evidence" value="ECO:0007669"/>
    <property type="project" value="TreeGrafter"/>
</dbReference>
<dbReference type="PANTHER" id="PTHR30149">
    <property type="entry name" value="HYDROGENASE PROTEIN ASSEMBLY PROTEIN HYPD"/>
    <property type="match status" value="1"/>
</dbReference>